<feature type="repeat" description="ANK" evidence="1">
    <location>
        <begin position="107"/>
        <end position="142"/>
    </location>
</feature>
<reference evidence="2" key="1">
    <citation type="journal article" date="2020" name="J Insects Food Feed">
        <title>The yellow mealworm (Tenebrio molitor) genome: a resource for the emerging insects as food and feed industry.</title>
        <authorList>
            <person name="Eriksson T."/>
            <person name="Andere A."/>
            <person name="Kelstrup H."/>
            <person name="Emery V."/>
            <person name="Picard C."/>
        </authorList>
    </citation>
    <scope>NUCLEOTIDE SEQUENCE</scope>
    <source>
        <strain evidence="2">Stoneville</strain>
        <tissue evidence="2">Whole head</tissue>
    </source>
</reference>
<organism evidence="2 3">
    <name type="scientific">Tenebrio molitor</name>
    <name type="common">Yellow mealworm beetle</name>
    <dbReference type="NCBI Taxonomy" id="7067"/>
    <lineage>
        <taxon>Eukaryota</taxon>
        <taxon>Metazoa</taxon>
        <taxon>Ecdysozoa</taxon>
        <taxon>Arthropoda</taxon>
        <taxon>Hexapoda</taxon>
        <taxon>Insecta</taxon>
        <taxon>Pterygota</taxon>
        <taxon>Neoptera</taxon>
        <taxon>Endopterygota</taxon>
        <taxon>Coleoptera</taxon>
        <taxon>Polyphaga</taxon>
        <taxon>Cucujiformia</taxon>
        <taxon>Tenebrionidae</taxon>
        <taxon>Tenebrio</taxon>
    </lineage>
</organism>
<dbReference type="AlphaFoldDB" id="A0A8J6LE25"/>
<dbReference type="Proteomes" id="UP000719412">
    <property type="component" value="Unassembled WGS sequence"/>
</dbReference>
<keyword evidence="1" id="KW-0040">ANK repeat</keyword>
<gene>
    <name evidence="2" type="ORF">GEV33_003632</name>
</gene>
<protein>
    <recommendedName>
        <fullName evidence="4">Ankyrin repeat protein</fullName>
    </recommendedName>
</protein>
<dbReference type="PROSITE" id="PS50088">
    <property type="entry name" value="ANK_REPEAT"/>
    <property type="match status" value="13"/>
</dbReference>
<feature type="repeat" description="ANK" evidence="1">
    <location>
        <begin position="33"/>
        <end position="68"/>
    </location>
</feature>
<feature type="repeat" description="ANK" evidence="1">
    <location>
        <begin position="325"/>
        <end position="360"/>
    </location>
</feature>
<dbReference type="EMBL" id="JABDTM020015376">
    <property type="protein sequence ID" value="KAH0819159.1"/>
    <property type="molecule type" value="Genomic_DNA"/>
</dbReference>
<feature type="repeat" description="ANK" evidence="1">
    <location>
        <begin position="69"/>
        <end position="106"/>
    </location>
</feature>
<feature type="repeat" description="ANK" evidence="1">
    <location>
        <begin position="476"/>
        <end position="508"/>
    </location>
</feature>
<sequence>MPCPLYDAVWMDNYNCVKMLLDHGADIKAVDNSGKTVLHAAFIRLGGSSYDCIKMLLDHGADINAVDNSGNTLLHAAFHSFGGNGYKYDCIKMLLDHGADINAVDNSGNTVLHAAFKWFGGPSCDCIKMLLGHGADINAVDNSGNTVLHAAFKWCGEPSCDCIKMLLDHGTDINAVDNSGNTVLHAAFKWCGGPSCDCIKMLLGHGADINAVDNSGNTVLHAAFKWFGRPSCDCIKMLLDHGADINAVDNSGNTLLHAVFRSFSRNDYKYDCIKMLLDLGADINAVDNSGKTVLHAAFEPFNLVNDDCIKMLIDHGADINAVDNSGKTVLHAALELFDGEGYNCIKMLLDHGADIKAVDNSGNTVLHAAFKRLGGSSYDCIKMLLDHGADIKAVDNSGKTVLHAAFKDPNYLPEAEVILLFLSRGVDANKRDKEQKTALDYAVTRRGSEAVLRTRYRQNVKIMFDATAYGQLMSTDYVTFLHYAVYDGNCVAVELFLENGLDLDNFDVNNQKYPLHFAVQNGHLRSDLLLKITKLMRDYKTHCKKCFPKNDNILGILEEYVSNGYVSNPILLINEIDKEAVYKALRKVKDKSTAGTDVIPAFLLRDNANVFVYSLTALFNLSLKTSTYPVSWKKSLFATTRKCLCQPRFDSYKKRNVTGGADNNYQKMMCVLFALKFSTSDIVADFEMKTNCDDCGDFNDVALKVTFDDGHSEIFLLQLKHSKKMKKVTEENLSADFSLQKYIKSIRKFENTENVSFILYTNLSTSIESSSKIRLQNKDNTIEEIVVKELRDLDPKKLLLLNRKEISDEKEGTKVFQFEQHDSSRSVEDLDDSLKQLYFFGDQTNTTEARSLINAMLRKECGIDYDAYSSCFVEFMETWWSGNIILTKYDVVAKLAELILTPFILTISDSKCNEKSKLLREAIMKFDMTIVRDTNEEVIVNIWDETASDDEISLTSLKYGLRNKWSKKLSPKQRSIVLWHLNKVPLIVKAEDYDQERVKHAIRLLEKVEKKKVVLLANATKEEFPGWRIFQDLSDLTNEGVYADIIKHFAVSLQGQPPMFLDQLLDFDQGNDRTIETTELIKMTQEVVQIGRR</sequence>
<feature type="repeat" description="ANK" evidence="1">
    <location>
        <begin position="361"/>
        <end position="396"/>
    </location>
</feature>
<dbReference type="Gene3D" id="1.25.40.20">
    <property type="entry name" value="Ankyrin repeat-containing domain"/>
    <property type="match status" value="5"/>
</dbReference>
<accession>A0A8J6LE25</accession>
<proteinExistence type="predicted"/>
<dbReference type="SUPFAM" id="SSF48403">
    <property type="entry name" value="Ankyrin repeat"/>
    <property type="match status" value="2"/>
</dbReference>
<feature type="repeat" description="ANK" evidence="1">
    <location>
        <begin position="215"/>
        <end position="250"/>
    </location>
</feature>
<reference evidence="2" key="2">
    <citation type="submission" date="2021-08" db="EMBL/GenBank/DDBJ databases">
        <authorList>
            <person name="Eriksson T."/>
        </authorList>
    </citation>
    <scope>NUCLEOTIDE SEQUENCE</scope>
    <source>
        <strain evidence="2">Stoneville</strain>
        <tissue evidence="2">Whole head</tissue>
    </source>
</reference>
<dbReference type="Pfam" id="PF13637">
    <property type="entry name" value="Ank_4"/>
    <property type="match status" value="2"/>
</dbReference>
<feature type="repeat" description="ANK" evidence="1">
    <location>
        <begin position="179"/>
        <end position="214"/>
    </location>
</feature>
<dbReference type="InterPro" id="IPR036770">
    <property type="entry name" value="Ankyrin_rpt-contain_sf"/>
</dbReference>
<feature type="repeat" description="ANK" evidence="1">
    <location>
        <begin position="289"/>
        <end position="324"/>
    </location>
</feature>
<dbReference type="InterPro" id="IPR002110">
    <property type="entry name" value="Ankyrin_rpt"/>
</dbReference>
<dbReference type="SMART" id="SM00248">
    <property type="entry name" value="ANK"/>
    <property type="match status" value="15"/>
</dbReference>
<keyword evidence="3" id="KW-1185">Reference proteome</keyword>
<evidence type="ECO:0000256" key="1">
    <source>
        <dbReference type="PROSITE-ProRule" id="PRU00023"/>
    </source>
</evidence>
<feature type="repeat" description="ANK" evidence="1">
    <location>
        <begin position="251"/>
        <end position="288"/>
    </location>
</feature>
<dbReference type="PANTHER" id="PTHR24118:SF99">
    <property type="entry name" value="POTE ANKYRIN DOMAIN FAMILY MEMBER 3C-RELATED"/>
    <property type="match status" value="1"/>
</dbReference>
<evidence type="ECO:0000313" key="3">
    <source>
        <dbReference type="Proteomes" id="UP000719412"/>
    </source>
</evidence>
<evidence type="ECO:0008006" key="4">
    <source>
        <dbReference type="Google" id="ProtNLM"/>
    </source>
</evidence>
<comment type="caution">
    <text evidence="2">The sequence shown here is derived from an EMBL/GenBank/DDBJ whole genome shotgun (WGS) entry which is preliminary data.</text>
</comment>
<name>A0A8J6LE25_TENMO</name>
<dbReference type="PANTHER" id="PTHR24118">
    <property type="entry name" value="POTE ANKYRIN DOMAIN"/>
    <property type="match status" value="1"/>
</dbReference>
<dbReference type="Pfam" id="PF12796">
    <property type="entry name" value="Ank_2"/>
    <property type="match status" value="4"/>
</dbReference>
<feature type="repeat" description="ANK" evidence="1">
    <location>
        <begin position="397"/>
        <end position="433"/>
    </location>
</feature>
<feature type="repeat" description="ANK" evidence="1">
    <location>
        <begin position="143"/>
        <end position="178"/>
    </location>
</feature>
<feature type="repeat" description="ANK" evidence="1">
    <location>
        <begin position="1"/>
        <end position="32"/>
    </location>
</feature>
<dbReference type="PROSITE" id="PS50297">
    <property type="entry name" value="ANK_REP_REGION"/>
    <property type="match status" value="9"/>
</dbReference>
<evidence type="ECO:0000313" key="2">
    <source>
        <dbReference type="EMBL" id="KAH0819159.1"/>
    </source>
</evidence>